<name>A0A7E5VTT7_TRINI</name>
<evidence type="ECO:0000256" key="2">
    <source>
        <dbReference type="ARBA" id="ARBA00022475"/>
    </source>
</evidence>
<dbReference type="RefSeq" id="XP_026731682.1">
    <property type="nucleotide sequence ID" value="XM_026875881.1"/>
</dbReference>
<dbReference type="InParanoid" id="A0A7E5VTT7"/>
<feature type="transmembrane region" description="Helical" evidence="10">
    <location>
        <begin position="225"/>
        <end position="250"/>
    </location>
</feature>
<evidence type="ECO:0000259" key="11">
    <source>
        <dbReference type="PROSITE" id="PS50262"/>
    </source>
</evidence>
<organism evidence="12 13">
    <name type="scientific">Trichoplusia ni</name>
    <name type="common">Cabbage looper</name>
    <dbReference type="NCBI Taxonomy" id="7111"/>
    <lineage>
        <taxon>Eukaryota</taxon>
        <taxon>Metazoa</taxon>
        <taxon>Ecdysozoa</taxon>
        <taxon>Arthropoda</taxon>
        <taxon>Hexapoda</taxon>
        <taxon>Insecta</taxon>
        <taxon>Pterygota</taxon>
        <taxon>Neoptera</taxon>
        <taxon>Endopterygota</taxon>
        <taxon>Lepidoptera</taxon>
        <taxon>Glossata</taxon>
        <taxon>Ditrysia</taxon>
        <taxon>Noctuoidea</taxon>
        <taxon>Noctuidae</taxon>
        <taxon>Plusiinae</taxon>
        <taxon>Trichoplusia</taxon>
    </lineage>
</organism>
<accession>A0A7E5VTT7</accession>
<reference evidence="13" key="1">
    <citation type="submission" date="2025-08" db="UniProtKB">
        <authorList>
            <consortium name="RefSeq"/>
        </authorList>
    </citation>
    <scope>IDENTIFICATION</scope>
</reference>
<dbReference type="PROSITE" id="PS50262">
    <property type="entry name" value="G_PROTEIN_RECEP_F1_2"/>
    <property type="match status" value="1"/>
</dbReference>
<keyword evidence="12" id="KW-1185">Reference proteome</keyword>
<evidence type="ECO:0000256" key="4">
    <source>
        <dbReference type="ARBA" id="ARBA00022989"/>
    </source>
</evidence>
<dbReference type="PANTHER" id="PTHR24229:SF40">
    <property type="entry name" value="ALLATOSTATIN C RECEPTOR 1-RELATED"/>
    <property type="match status" value="1"/>
</dbReference>
<evidence type="ECO:0000313" key="13">
    <source>
        <dbReference type="RefSeq" id="XP_026731682.1"/>
    </source>
</evidence>
<sequence>MIVRTTVRRVAPVVVCGRGIIMNLNQYAALLLLYLHTRSARTLPFVDTQSEYLSRRTVRKRTCLNKILCVYVSQFRDNKNWSRRQFRAFSYAAHGRSGESLLKKKNHRGTAENAGDAAGARPESLIPTQSRTADAMSELARAAEPLLPPLALAALVACVAGAAALANCSILAALFKTSRSGLLTIILQLAIADFILGATIGPELWSFNTRSWVFGDPGCVAYRGLNVFASTASSYLVATIALHSLATINIEEKAITKRIKRSEQDEDEEIRSSRHSLVTSSDFSTPPRTMNLDYRLGDHRISVAQPSIFVWVLAISLSVPEFVLATTVHLDQNVVVCTIVDTSQRLHMYSILAVFNLFLPLLIMGTAGVLVIIKLKLKKLLSQIECFESIAALKLSLWLIVVYMFLCTPRSVVTAYNIYSKSMQGNVTSLVQDNDTAVVNIATSGAYIVSTLVRPLLSITLLPHVRKLFSFGSYTQTDNV</sequence>
<evidence type="ECO:0000313" key="12">
    <source>
        <dbReference type="Proteomes" id="UP000322000"/>
    </source>
</evidence>
<keyword evidence="8" id="KW-0807">Transducer</keyword>
<proteinExistence type="predicted"/>
<evidence type="ECO:0000256" key="1">
    <source>
        <dbReference type="ARBA" id="ARBA00004651"/>
    </source>
</evidence>
<evidence type="ECO:0000256" key="10">
    <source>
        <dbReference type="SAM" id="Phobius"/>
    </source>
</evidence>
<feature type="transmembrane region" description="Helical" evidence="10">
    <location>
        <begin position="348"/>
        <end position="373"/>
    </location>
</feature>
<dbReference type="GO" id="GO:0005886">
    <property type="term" value="C:plasma membrane"/>
    <property type="evidence" value="ECO:0007669"/>
    <property type="project" value="UniProtKB-SubCell"/>
</dbReference>
<feature type="transmembrane region" description="Helical" evidence="10">
    <location>
        <begin position="182"/>
        <end position="205"/>
    </location>
</feature>
<evidence type="ECO:0000256" key="9">
    <source>
        <dbReference type="SAM" id="MobiDB-lite"/>
    </source>
</evidence>
<comment type="subcellular location">
    <subcellularLocation>
        <location evidence="1">Cell membrane</location>
        <topology evidence="1">Multi-pass membrane protein</topology>
    </subcellularLocation>
</comment>
<evidence type="ECO:0000256" key="5">
    <source>
        <dbReference type="ARBA" id="ARBA00023040"/>
    </source>
</evidence>
<dbReference type="GO" id="GO:0043005">
    <property type="term" value="C:neuron projection"/>
    <property type="evidence" value="ECO:0007669"/>
    <property type="project" value="TreeGrafter"/>
</dbReference>
<gene>
    <name evidence="13" type="primary">LOC113496609</name>
</gene>
<dbReference type="GeneID" id="113496609"/>
<keyword evidence="3 10" id="KW-0812">Transmembrane</keyword>
<keyword evidence="5" id="KW-0297">G-protein coupled receptor</keyword>
<feature type="transmembrane region" description="Helical" evidence="10">
    <location>
        <begin position="150"/>
        <end position="175"/>
    </location>
</feature>
<keyword evidence="6 10" id="KW-0472">Membrane</keyword>
<dbReference type="Gene3D" id="1.20.1070.10">
    <property type="entry name" value="Rhodopsin 7-helix transmembrane proteins"/>
    <property type="match status" value="1"/>
</dbReference>
<evidence type="ECO:0000256" key="3">
    <source>
        <dbReference type="ARBA" id="ARBA00022692"/>
    </source>
</evidence>
<dbReference type="PANTHER" id="PTHR24229">
    <property type="entry name" value="NEUROPEPTIDES RECEPTOR"/>
    <property type="match status" value="1"/>
</dbReference>
<dbReference type="SUPFAM" id="SSF81321">
    <property type="entry name" value="Family A G protein-coupled receptor-like"/>
    <property type="match status" value="2"/>
</dbReference>
<dbReference type="CDD" id="cd00637">
    <property type="entry name" value="7tm_classA_rhodopsin-like"/>
    <property type="match status" value="1"/>
</dbReference>
<evidence type="ECO:0000256" key="8">
    <source>
        <dbReference type="ARBA" id="ARBA00023224"/>
    </source>
</evidence>
<dbReference type="GO" id="GO:0004930">
    <property type="term" value="F:G protein-coupled receptor activity"/>
    <property type="evidence" value="ECO:0007669"/>
    <property type="project" value="UniProtKB-KW"/>
</dbReference>
<feature type="domain" description="G-protein coupled receptors family 1 profile" evidence="11">
    <location>
        <begin position="163"/>
        <end position="458"/>
    </location>
</feature>
<protein>
    <submittedName>
        <fullName evidence="13">Uncharacterized protein LOC113496609 isoform X1</fullName>
    </submittedName>
</protein>
<feature type="transmembrane region" description="Helical" evidence="10">
    <location>
        <begin position="12"/>
        <end position="35"/>
    </location>
</feature>
<dbReference type="GO" id="GO:0042277">
    <property type="term" value="F:peptide binding"/>
    <property type="evidence" value="ECO:0007669"/>
    <property type="project" value="TreeGrafter"/>
</dbReference>
<feature type="region of interest" description="Disordered" evidence="9">
    <location>
        <begin position="102"/>
        <end position="123"/>
    </location>
</feature>
<dbReference type="AlphaFoldDB" id="A0A7E5VTT7"/>
<keyword evidence="7" id="KW-0675">Receptor</keyword>
<dbReference type="InterPro" id="IPR017452">
    <property type="entry name" value="GPCR_Rhodpsn_7TM"/>
</dbReference>
<dbReference type="KEGG" id="tnl:113496609"/>
<dbReference type="Proteomes" id="UP000322000">
    <property type="component" value="Chromosome 8"/>
</dbReference>
<keyword evidence="4 10" id="KW-1133">Transmembrane helix</keyword>
<dbReference type="OrthoDB" id="6760977at2759"/>
<evidence type="ECO:0000256" key="7">
    <source>
        <dbReference type="ARBA" id="ARBA00023170"/>
    </source>
</evidence>
<evidence type="ECO:0000256" key="6">
    <source>
        <dbReference type="ARBA" id="ARBA00023136"/>
    </source>
</evidence>
<keyword evidence="2" id="KW-1003">Cell membrane</keyword>